<proteinExistence type="predicted"/>
<dbReference type="EMBL" id="BSNJ01000004">
    <property type="protein sequence ID" value="GLQ21142.1"/>
    <property type="molecule type" value="Genomic_DNA"/>
</dbReference>
<keyword evidence="1" id="KW-0812">Transmembrane</keyword>
<dbReference type="RefSeq" id="WP_284372391.1">
    <property type="nucleotide sequence ID" value="NZ_BSNJ01000004.1"/>
</dbReference>
<keyword evidence="1" id="KW-0472">Membrane</keyword>
<keyword evidence="1" id="KW-1133">Transmembrane helix</keyword>
<reference evidence="2" key="1">
    <citation type="journal article" date="2014" name="Int. J. Syst. Evol. Microbiol.">
        <title>Complete genome of a new Firmicutes species belonging to the dominant human colonic microbiota ('Ruminococcus bicirculans') reveals two chromosomes and a selective capacity to utilize plant glucans.</title>
        <authorList>
            <consortium name="NISC Comparative Sequencing Program"/>
            <person name="Wegmann U."/>
            <person name="Louis P."/>
            <person name="Goesmann A."/>
            <person name="Henrissat B."/>
            <person name="Duncan S.H."/>
            <person name="Flint H.J."/>
        </authorList>
    </citation>
    <scope>NUCLEOTIDE SEQUENCE</scope>
    <source>
        <strain evidence="2">NBRC 108216</strain>
    </source>
</reference>
<gene>
    <name evidence="2" type="ORF">GCM10007854_20970</name>
</gene>
<evidence type="ECO:0000256" key="1">
    <source>
        <dbReference type="SAM" id="Phobius"/>
    </source>
</evidence>
<evidence type="ECO:0000313" key="2">
    <source>
        <dbReference type="EMBL" id="GLQ21142.1"/>
    </source>
</evidence>
<name>A0ABQ5V4D9_9PROT</name>
<reference evidence="2" key="2">
    <citation type="submission" date="2023-01" db="EMBL/GenBank/DDBJ databases">
        <title>Draft genome sequence of Algimonas porphyrae strain NBRC 108216.</title>
        <authorList>
            <person name="Sun Q."/>
            <person name="Mori K."/>
        </authorList>
    </citation>
    <scope>NUCLEOTIDE SEQUENCE</scope>
    <source>
        <strain evidence="2">NBRC 108216</strain>
    </source>
</reference>
<sequence>MEKLRNLTPVGRVIAATCLSALSLIVLFGSVFLAVGLAWMPPFFVGIALFAALQVAVLGVFIESKKEAAR</sequence>
<accession>A0ABQ5V4D9</accession>
<protein>
    <submittedName>
        <fullName evidence="2">Uncharacterized protein</fullName>
    </submittedName>
</protein>
<comment type="caution">
    <text evidence="2">The sequence shown here is derived from an EMBL/GenBank/DDBJ whole genome shotgun (WGS) entry which is preliminary data.</text>
</comment>
<feature type="transmembrane region" description="Helical" evidence="1">
    <location>
        <begin position="12"/>
        <end position="37"/>
    </location>
</feature>
<evidence type="ECO:0000313" key="3">
    <source>
        <dbReference type="Proteomes" id="UP001161390"/>
    </source>
</evidence>
<organism evidence="2 3">
    <name type="scientific">Algimonas porphyrae</name>
    <dbReference type="NCBI Taxonomy" id="1128113"/>
    <lineage>
        <taxon>Bacteria</taxon>
        <taxon>Pseudomonadati</taxon>
        <taxon>Pseudomonadota</taxon>
        <taxon>Alphaproteobacteria</taxon>
        <taxon>Maricaulales</taxon>
        <taxon>Robiginitomaculaceae</taxon>
        <taxon>Algimonas</taxon>
    </lineage>
</organism>
<feature type="transmembrane region" description="Helical" evidence="1">
    <location>
        <begin position="43"/>
        <end position="62"/>
    </location>
</feature>
<dbReference type="Proteomes" id="UP001161390">
    <property type="component" value="Unassembled WGS sequence"/>
</dbReference>
<keyword evidence="3" id="KW-1185">Reference proteome</keyword>